<evidence type="ECO:0000256" key="3">
    <source>
        <dbReference type="ARBA" id="ARBA00022457"/>
    </source>
</evidence>
<dbReference type="GO" id="GO:0006260">
    <property type="term" value="P:DNA replication"/>
    <property type="evidence" value="ECO:0007669"/>
    <property type="project" value="UniProtKB-KW"/>
</dbReference>
<evidence type="ECO:0000256" key="14">
    <source>
        <dbReference type="ARBA" id="ARBA00041592"/>
    </source>
</evidence>
<dbReference type="PRINTS" id="PR00502">
    <property type="entry name" value="NUDIXFAMILY"/>
</dbReference>
<dbReference type="PROSITE" id="PS00893">
    <property type="entry name" value="NUDIX_BOX"/>
    <property type="match status" value="1"/>
</dbReference>
<dbReference type="GO" id="GO:0044716">
    <property type="term" value="F:8-oxo-GDP phosphatase activity"/>
    <property type="evidence" value="ECO:0007669"/>
    <property type="project" value="TreeGrafter"/>
</dbReference>
<name>A0A4Y4CXA1_ZOORA</name>
<keyword evidence="5" id="KW-0479">Metal-binding</keyword>
<evidence type="ECO:0000256" key="5">
    <source>
        <dbReference type="ARBA" id="ARBA00022723"/>
    </source>
</evidence>
<keyword evidence="7 17" id="KW-0378">Hydrolase</keyword>
<dbReference type="SUPFAM" id="SSF51391">
    <property type="entry name" value="Thiamin phosphate synthase"/>
    <property type="match status" value="1"/>
</dbReference>
<feature type="domain" description="Nudix hydrolase" evidence="18">
    <location>
        <begin position="2"/>
        <end position="131"/>
    </location>
</feature>
<dbReference type="Gene3D" id="3.90.79.10">
    <property type="entry name" value="Nucleoside Triphosphate Pyrophosphohydrolase"/>
    <property type="match status" value="1"/>
</dbReference>
<evidence type="ECO:0000256" key="6">
    <source>
        <dbReference type="ARBA" id="ARBA00022763"/>
    </source>
</evidence>
<evidence type="ECO:0000256" key="16">
    <source>
        <dbReference type="ARBA" id="ARBA00042798"/>
    </source>
</evidence>
<evidence type="ECO:0000256" key="1">
    <source>
        <dbReference type="ARBA" id="ARBA00001946"/>
    </source>
</evidence>
<dbReference type="Gene3D" id="3.20.20.70">
    <property type="entry name" value="Aldolase class I"/>
    <property type="match status" value="1"/>
</dbReference>
<dbReference type="EMBL" id="BJNV01000052">
    <property type="protein sequence ID" value="GEC96742.1"/>
    <property type="molecule type" value="Genomic_DNA"/>
</dbReference>
<dbReference type="RefSeq" id="WP_141353359.1">
    <property type="nucleotide sequence ID" value="NZ_BJNV01000052.1"/>
</dbReference>
<dbReference type="Proteomes" id="UP000318422">
    <property type="component" value="Unassembled WGS sequence"/>
</dbReference>
<dbReference type="InterPro" id="IPR000086">
    <property type="entry name" value="NUDIX_hydrolase_dom"/>
</dbReference>
<dbReference type="InterPro" id="IPR036206">
    <property type="entry name" value="ThiamineP_synth_sf"/>
</dbReference>
<dbReference type="NCBIfam" id="NF006530">
    <property type="entry name" value="PRK08999.1"/>
    <property type="match status" value="1"/>
</dbReference>
<keyword evidence="20" id="KW-1185">Reference proteome</keyword>
<dbReference type="PROSITE" id="PS51462">
    <property type="entry name" value="NUDIX"/>
    <property type="match status" value="1"/>
</dbReference>
<evidence type="ECO:0000256" key="13">
    <source>
        <dbReference type="ARBA" id="ARBA00040794"/>
    </source>
</evidence>
<dbReference type="GO" id="GO:0008413">
    <property type="term" value="F:8-oxo-7,8-dihydroguanosine triphosphate pyrophosphatase activity"/>
    <property type="evidence" value="ECO:0007669"/>
    <property type="project" value="TreeGrafter"/>
</dbReference>
<protein>
    <recommendedName>
        <fullName evidence="13">8-oxo-dGTP diphosphatase</fullName>
        <ecNumber evidence="12">3.6.1.55</ecNumber>
    </recommendedName>
    <alternativeName>
        <fullName evidence="16">7,8-dihydro-8-oxoguanine-triphosphatase</fullName>
    </alternativeName>
    <alternativeName>
        <fullName evidence="15">Mutator protein MutT</fullName>
    </alternativeName>
    <alternativeName>
        <fullName evidence="14">dGTP pyrophosphohydrolase</fullName>
    </alternativeName>
</protein>
<dbReference type="InterPro" id="IPR020476">
    <property type="entry name" value="Nudix_hydrolase"/>
</dbReference>
<dbReference type="AlphaFoldDB" id="A0A4Y4CXA1"/>
<keyword evidence="9" id="KW-0234">DNA repair</keyword>
<reference evidence="19 20" key="1">
    <citation type="submission" date="2019-06" db="EMBL/GenBank/DDBJ databases">
        <title>Whole genome shotgun sequence of Zoogloea ramigera NBRC 15342.</title>
        <authorList>
            <person name="Hosoyama A."/>
            <person name="Uohara A."/>
            <person name="Ohji S."/>
            <person name="Ichikawa N."/>
        </authorList>
    </citation>
    <scope>NUCLEOTIDE SEQUENCE [LARGE SCALE GENOMIC DNA]</scope>
    <source>
        <strain evidence="19 20">NBRC 15342</strain>
    </source>
</reference>
<sequence>MKKIVHVAAAVITRPDGSFLLGQRAPDTFYPGYWEFPGGKVEPGETPRDALIRELDEELGMQVEAATPWITREHVYEHAHVSLHFFEVSAWRGEIHDRVHSALSWQKADAMDVGPMLPANGPILKALRLPRLFGITHAGEIGIDAQLARLDAALADGLRLVQIREPALPEGPREAFARAVVERCHATGALVMVNDDPALARSIGADGLHLTARSLASAAARPEFEWVGASCHTRADLEKAAGLELDYALLGAVQPTLSHPERNALGWPAFTEMIARLPLPVFALGGLGAGDLGCAKAAGAHGVAGIRAFWQS</sequence>
<dbReference type="InterPro" id="IPR015797">
    <property type="entry name" value="NUDIX_hydrolase-like_dom_sf"/>
</dbReference>
<keyword evidence="3" id="KW-0515">Mutator protein</keyword>
<evidence type="ECO:0000313" key="19">
    <source>
        <dbReference type="EMBL" id="GEC96742.1"/>
    </source>
</evidence>
<comment type="catalytic activity">
    <reaction evidence="10">
        <text>8-oxo-dGTP + H2O = 8-oxo-dGMP + diphosphate + H(+)</text>
        <dbReference type="Rhea" id="RHEA:31575"/>
        <dbReference type="ChEBI" id="CHEBI:15377"/>
        <dbReference type="ChEBI" id="CHEBI:15378"/>
        <dbReference type="ChEBI" id="CHEBI:33019"/>
        <dbReference type="ChEBI" id="CHEBI:63224"/>
        <dbReference type="ChEBI" id="CHEBI:77896"/>
        <dbReference type="EC" id="3.6.1.55"/>
    </reaction>
</comment>
<evidence type="ECO:0000256" key="10">
    <source>
        <dbReference type="ARBA" id="ARBA00035861"/>
    </source>
</evidence>
<keyword evidence="6" id="KW-0227">DNA damage</keyword>
<dbReference type="SUPFAM" id="SSF55811">
    <property type="entry name" value="Nudix"/>
    <property type="match status" value="1"/>
</dbReference>
<dbReference type="InterPro" id="IPR047127">
    <property type="entry name" value="MutT-like"/>
</dbReference>
<gene>
    <name evidence="19" type="ORF">ZRA01_28150</name>
</gene>
<comment type="caution">
    <text evidence="19">The sequence shown here is derived from an EMBL/GenBank/DDBJ whole genome shotgun (WGS) entry which is preliminary data.</text>
</comment>
<accession>A0A4Y4CXA1</accession>
<dbReference type="Pfam" id="PF00293">
    <property type="entry name" value="NUDIX"/>
    <property type="match status" value="1"/>
</dbReference>
<evidence type="ECO:0000256" key="4">
    <source>
        <dbReference type="ARBA" id="ARBA00022705"/>
    </source>
</evidence>
<dbReference type="InterPro" id="IPR020084">
    <property type="entry name" value="NUDIX_hydrolase_CS"/>
</dbReference>
<organism evidence="19 20">
    <name type="scientific">Zoogloea ramigera</name>
    <dbReference type="NCBI Taxonomy" id="350"/>
    <lineage>
        <taxon>Bacteria</taxon>
        <taxon>Pseudomonadati</taxon>
        <taxon>Pseudomonadota</taxon>
        <taxon>Betaproteobacteria</taxon>
        <taxon>Rhodocyclales</taxon>
        <taxon>Zoogloeaceae</taxon>
        <taxon>Zoogloea</taxon>
    </lineage>
</organism>
<evidence type="ECO:0000256" key="7">
    <source>
        <dbReference type="ARBA" id="ARBA00022801"/>
    </source>
</evidence>
<dbReference type="GO" id="GO:0046872">
    <property type="term" value="F:metal ion binding"/>
    <property type="evidence" value="ECO:0007669"/>
    <property type="project" value="UniProtKB-KW"/>
</dbReference>
<dbReference type="Pfam" id="PF02581">
    <property type="entry name" value="TMP-TENI"/>
    <property type="match status" value="1"/>
</dbReference>
<keyword evidence="8" id="KW-0460">Magnesium</keyword>
<dbReference type="GO" id="GO:0035539">
    <property type="term" value="F:8-oxo-7,8-dihydrodeoxyguanosine triphosphate pyrophosphatase activity"/>
    <property type="evidence" value="ECO:0007669"/>
    <property type="project" value="UniProtKB-EC"/>
</dbReference>
<dbReference type="CDD" id="cd00564">
    <property type="entry name" value="TMP_TenI"/>
    <property type="match status" value="1"/>
</dbReference>
<dbReference type="InterPro" id="IPR013785">
    <property type="entry name" value="Aldolase_TIM"/>
</dbReference>
<comment type="catalytic activity">
    <reaction evidence="11">
        <text>8-oxo-GTP + H2O = 8-oxo-GMP + diphosphate + H(+)</text>
        <dbReference type="Rhea" id="RHEA:67616"/>
        <dbReference type="ChEBI" id="CHEBI:15377"/>
        <dbReference type="ChEBI" id="CHEBI:15378"/>
        <dbReference type="ChEBI" id="CHEBI:33019"/>
        <dbReference type="ChEBI" id="CHEBI:143553"/>
        <dbReference type="ChEBI" id="CHEBI:145694"/>
    </reaction>
</comment>
<proteinExistence type="inferred from homology"/>
<dbReference type="GO" id="GO:0006281">
    <property type="term" value="P:DNA repair"/>
    <property type="evidence" value="ECO:0007669"/>
    <property type="project" value="UniProtKB-KW"/>
</dbReference>
<dbReference type="InterPro" id="IPR022998">
    <property type="entry name" value="ThiamineP_synth_TenI"/>
</dbReference>
<evidence type="ECO:0000256" key="12">
    <source>
        <dbReference type="ARBA" id="ARBA00038905"/>
    </source>
</evidence>
<dbReference type="PANTHER" id="PTHR47707:SF1">
    <property type="entry name" value="NUDIX HYDROLASE FAMILY PROTEIN"/>
    <property type="match status" value="1"/>
</dbReference>
<evidence type="ECO:0000259" key="18">
    <source>
        <dbReference type="PROSITE" id="PS51462"/>
    </source>
</evidence>
<evidence type="ECO:0000256" key="11">
    <source>
        <dbReference type="ARBA" id="ARBA00036904"/>
    </source>
</evidence>
<dbReference type="OrthoDB" id="9810648at2"/>
<comment type="similarity">
    <text evidence="2 17">Belongs to the Nudix hydrolase family.</text>
</comment>
<dbReference type="GO" id="GO:0009228">
    <property type="term" value="P:thiamine biosynthetic process"/>
    <property type="evidence" value="ECO:0007669"/>
    <property type="project" value="UniProtKB-KW"/>
</dbReference>
<dbReference type="GO" id="GO:0044715">
    <property type="term" value="F:8-oxo-dGDP phosphatase activity"/>
    <property type="evidence" value="ECO:0007669"/>
    <property type="project" value="TreeGrafter"/>
</dbReference>
<evidence type="ECO:0000256" key="9">
    <source>
        <dbReference type="ARBA" id="ARBA00023204"/>
    </source>
</evidence>
<dbReference type="CDD" id="cd03425">
    <property type="entry name" value="NUDIX_MutT_NudA_like"/>
    <property type="match status" value="1"/>
</dbReference>
<comment type="cofactor">
    <cofactor evidence="1">
        <name>Mg(2+)</name>
        <dbReference type="ChEBI" id="CHEBI:18420"/>
    </cofactor>
</comment>
<dbReference type="PANTHER" id="PTHR47707">
    <property type="entry name" value="8-OXO-DGTP DIPHOSPHATASE"/>
    <property type="match status" value="1"/>
</dbReference>
<evidence type="ECO:0000256" key="17">
    <source>
        <dbReference type="RuleBase" id="RU003476"/>
    </source>
</evidence>
<evidence type="ECO:0000313" key="20">
    <source>
        <dbReference type="Proteomes" id="UP000318422"/>
    </source>
</evidence>
<evidence type="ECO:0000256" key="2">
    <source>
        <dbReference type="ARBA" id="ARBA00005582"/>
    </source>
</evidence>
<dbReference type="EC" id="3.6.1.55" evidence="12"/>
<evidence type="ECO:0000256" key="15">
    <source>
        <dbReference type="ARBA" id="ARBA00041979"/>
    </source>
</evidence>
<keyword evidence="4" id="KW-0235">DNA replication</keyword>
<evidence type="ECO:0000256" key="8">
    <source>
        <dbReference type="ARBA" id="ARBA00022842"/>
    </source>
</evidence>